<organism evidence="2 3">
    <name type="scientific">Tunturiibacter gelidiferens</name>
    <dbReference type="NCBI Taxonomy" id="3069689"/>
    <lineage>
        <taxon>Bacteria</taxon>
        <taxon>Pseudomonadati</taxon>
        <taxon>Acidobacteriota</taxon>
        <taxon>Terriglobia</taxon>
        <taxon>Terriglobales</taxon>
        <taxon>Acidobacteriaceae</taxon>
        <taxon>Tunturiibacter</taxon>
    </lineage>
</organism>
<dbReference type="Proteomes" id="UP000535182">
    <property type="component" value="Unassembled WGS sequence"/>
</dbReference>
<evidence type="ECO:0000259" key="1">
    <source>
        <dbReference type="Pfam" id="PF18864"/>
    </source>
</evidence>
<proteinExistence type="predicted"/>
<dbReference type="RefSeq" id="WP_183977889.1">
    <property type="nucleotide sequence ID" value="NZ_JACHEB010000006.1"/>
</dbReference>
<dbReference type="InterPro" id="IPR041304">
    <property type="entry name" value="AbiTii"/>
</dbReference>
<dbReference type="Pfam" id="PF18864">
    <property type="entry name" value="AbiTii"/>
    <property type="match status" value="1"/>
</dbReference>
<accession>A0A9X0U4I7</accession>
<comment type="caution">
    <text evidence="2">The sequence shown here is derived from an EMBL/GenBank/DDBJ whole genome shotgun (WGS) entry which is preliminary data.</text>
</comment>
<evidence type="ECO:0000313" key="3">
    <source>
        <dbReference type="Proteomes" id="UP000535182"/>
    </source>
</evidence>
<dbReference type="AlphaFoldDB" id="A0A9X0U4I7"/>
<reference evidence="2 3" key="1">
    <citation type="submission" date="2020-08" db="EMBL/GenBank/DDBJ databases">
        <title>Genomic Encyclopedia of Type Strains, Phase IV (KMG-V): Genome sequencing to study the core and pangenomes of soil and plant-associated prokaryotes.</title>
        <authorList>
            <person name="Whitman W."/>
        </authorList>
    </citation>
    <scope>NUCLEOTIDE SEQUENCE [LARGE SCALE GENOMIC DNA]</scope>
    <source>
        <strain evidence="2 3">X5P2</strain>
    </source>
</reference>
<name>A0A9X0U4I7_9BACT</name>
<gene>
    <name evidence="2" type="ORF">HDF14_003057</name>
</gene>
<keyword evidence="3" id="KW-1185">Reference proteome</keyword>
<sequence length="303" mass="33444">MLLQELIDLASDHTKPIATLLRKCVILAHRIGNARLKEWANNELNGYPNRDDVPEYRITAGPAKGNFSGAMNASWSGFPIPSHLLEEDHKRFARTVELTQAISAYEDLLHHRSTDDGTMTIPWPQNLALYYQTKLKNSRHMVLISAYQEIPRSAIVELIDTIRTRVLNLALEIQTEVGEEDGDLKSLSHAAEQKVDQTIVNNIYGGQVYVSSGRSTINVSQQGLTPGDWNQLQELLLSSGVSKAEVHELSTVIKQDDAPMGAGASGWIKRTGPKVLSGGIKMGATIGQTLLTAYLKQYWGLDS</sequence>
<feature type="domain" description="AbiTii" evidence="1">
    <location>
        <begin position="2"/>
        <end position="196"/>
    </location>
</feature>
<protein>
    <recommendedName>
        <fullName evidence="1">AbiTii domain-containing protein</fullName>
    </recommendedName>
</protein>
<dbReference type="EMBL" id="JACHEB010000006">
    <property type="protein sequence ID" value="MBB5329439.1"/>
    <property type="molecule type" value="Genomic_DNA"/>
</dbReference>
<evidence type="ECO:0000313" key="2">
    <source>
        <dbReference type="EMBL" id="MBB5329439.1"/>
    </source>
</evidence>